<name>A0A1H8DLC9_9FIRM</name>
<dbReference type="Proteomes" id="UP000199158">
    <property type="component" value="Unassembled WGS sequence"/>
</dbReference>
<keyword evidence="1" id="KW-0812">Transmembrane</keyword>
<dbReference type="RefSeq" id="WP_092756007.1">
    <property type="nucleotide sequence ID" value="NZ_FOCG01000003.1"/>
</dbReference>
<proteinExistence type="predicted"/>
<dbReference type="STRING" id="474960.SAMN05216180_2674"/>
<sequence>MNNNSKVTGAAITGVCVAMAAGTAAYMMAGKNRKKINTKRMKKTAGKAIRAVGDVVDNFSNYMR</sequence>
<organism evidence="3 4">
    <name type="scientific">Hydrogenoanaerobacterium saccharovorans</name>
    <dbReference type="NCBI Taxonomy" id="474960"/>
    <lineage>
        <taxon>Bacteria</taxon>
        <taxon>Bacillati</taxon>
        <taxon>Bacillota</taxon>
        <taxon>Clostridia</taxon>
        <taxon>Eubacteriales</taxon>
        <taxon>Oscillospiraceae</taxon>
        <taxon>Hydrogenoanaerobacterium</taxon>
    </lineage>
</organism>
<keyword evidence="4" id="KW-1185">Reference proteome</keyword>
<evidence type="ECO:0000313" key="3">
    <source>
        <dbReference type="EMBL" id="SEN08079.1"/>
    </source>
</evidence>
<reference evidence="3 4" key="1">
    <citation type="submission" date="2016-10" db="EMBL/GenBank/DDBJ databases">
        <authorList>
            <person name="de Groot N.N."/>
        </authorList>
    </citation>
    <scope>NUCLEOTIDE SEQUENCE [LARGE SCALE GENOMIC DNA]</scope>
    <source>
        <strain evidence="3 4">CGMCC 1.5070</strain>
    </source>
</reference>
<keyword evidence="1" id="KW-1133">Transmembrane helix</keyword>
<keyword evidence="1" id="KW-0472">Membrane</keyword>
<feature type="transmembrane region" description="Helical" evidence="1">
    <location>
        <begin position="6"/>
        <end position="29"/>
    </location>
</feature>
<feature type="signal peptide" evidence="2">
    <location>
        <begin position="1"/>
        <end position="20"/>
    </location>
</feature>
<evidence type="ECO:0008006" key="5">
    <source>
        <dbReference type="Google" id="ProtNLM"/>
    </source>
</evidence>
<evidence type="ECO:0000313" key="4">
    <source>
        <dbReference type="Proteomes" id="UP000199158"/>
    </source>
</evidence>
<protein>
    <recommendedName>
        <fullName evidence="5">YtxH-like protein</fullName>
    </recommendedName>
</protein>
<dbReference type="EMBL" id="FOCG01000003">
    <property type="protein sequence ID" value="SEN08079.1"/>
    <property type="molecule type" value="Genomic_DNA"/>
</dbReference>
<accession>A0A1H8DLC9</accession>
<gene>
    <name evidence="3" type="ORF">SAMN05216180_2674</name>
</gene>
<dbReference type="AlphaFoldDB" id="A0A1H8DLC9"/>
<evidence type="ECO:0000256" key="2">
    <source>
        <dbReference type="SAM" id="SignalP"/>
    </source>
</evidence>
<feature type="chain" id="PRO_5011588116" description="YtxH-like protein" evidence="2">
    <location>
        <begin position="21"/>
        <end position="64"/>
    </location>
</feature>
<keyword evidence="2" id="KW-0732">Signal</keyword>
<evidence type="ECO:0000256" key="1">
    <source>
        <dbReference type="SAM" id="Phobius"/>
    </source>
</evidence>